<dbReference type="RefSeq" id="WP_161006098.1">
    <property type="nucleotide sequence ID" value="NZ_WWCN01000004.1"/>
</dbReference>
<dbReference type="AlphaFoldDB" id="A0A6L8K5E2"/>
<protein>
    <submittedName>
        <fullName evidence="1">Uncharacterized protein</fullName>
    </submittedName>
</protein>
<reference evidence="1 2" key="1">
    <citation type="submission" date="2019-12" db="EMBL/GenBank/DDBJ databases">
        <title>Novel species isolated from a subtropical stream in China.</title>
        <authorList>
            <person name="Lu H."/>
        </authorList>
    </citation>
    <scope>NUCLEOTIDE SEQUENCE [LARGE SCALE GENOMIC DNA]</scope>
    <source>
        <strain evidence="1 2">FT135W</strain>
    </source>
</reference>
<evidence type="ECO:0000313" key="2">
    <source>
        <dbReference type="Proteomes" id="UP000479335"/>
    </source>
</evidence>
<dbReference type="Proteomes" id="UP000479335">
    <property type="component" value="Unassembled WGS sequence"/>
</dbReference>
<accession>A0A6L8K5E2</accession>
<gene>
    <name evidence="1" type="ORF">GTP46_08055</name>
</gene>
<comment type="caution">
    <text evidence="1">The sequence shown here is derived from an EMBL/GenBank/DDBJ whole genome shotgun (WGS) entry which is preliminary data.</text>
</comment>
<name>A0A6L8K5E2_9BURK</name>
<proteinExistence type="predicted"/>
<organism evidence="1 2">
    <name type="scientific">Duganella flavida</name>
    <dbReference type="NCBI Taxonomy" id="2692175"/>
    <lineage>
        <taxon>Bacteria</taxon>
        <taxon>Pseudomonadati</taxon>
        <taxon>Pseudomonadota</taxon>
        <taxon>Betaproteobacteria</taxon>
        <taxon>Burkholderiales</taxon>
        <taxon>Oxalobacteraceae</taxon>
        <taxon>Telluria group</taxon>
        <taxon>Duganella</taxon>
    </lineage>
</organism>
<dbReference type="EMBL" id="WWCN01000004">
    <property type="protein sequence ID" value="MYM22596.1"/>
    <property type="molecule type" value="Genomic_DNA"/>
</dbReference>
<keyword evidence="2" id="KW-1185">Reference proteome</keyword>
<sequence length="100" mass="11548">MTKSRGINAPKHKWTPEQNAAVRGAVAHEKVGLVRQSRLRSIETDHQVFIQADFLPYKPWKQASHQSPAVMKSVSNKQMMATTWVIEFLRTRRYICILES</sequence>
<evidence type="ECO:0000313" key="1">
    <source>
        <dbReference type="EMBL" id="MYM22596.1"/>
    </source>
</evidence>